<organism evidence="2">
    <name type="scientific">Alexandrium monilatum</name>
    <dbReference type="NCBI Taxonomy" id="311494"/>
    <lineage>
        <taxon>Eukaryota</taxon>
        <taxon>Sar</taxon>
        <taxon>Alveolata</taxon>
        <taxon>Dinophyceae</taxon>
        <taxon>Gonyaulacales</taxon>
        <taxon>Pyrocystaceae</taxon>
        <taxon>Alexandrium</taxon>
    </lineage>
</organism>
<protein>
    <submittedName>
        <fullName evidence="2">Uncharacterized protein</fullName>
    </submittedName>
</protein>
<sequence>MPARRRRDLLWECPQEVRLVGLVGPCAMLGGVYVNTQRFVGGRPSYAKVVYFSNGFSSTALLAAQGEAGEWALRPAHGYRQQPWPVLGAGGGGSASRAKVPECPPGREEAWYLGRRGHSLRVHVPEGASGLACDPDASGGEEGQGDTYAPVPVWAQGDSYMGGFRPDCWLGKHEHYYFCCQYPPGNPAFNPACFDATGEYEFCCFYHHGPGTRILPARWQRVVHLDIGGQRIWLEQNSTHQQAESVTGCMLWLDGIARLLVLGHFRWAQRPQFFLDIGAGLGLAAIAAGRMGHMALGLEPGQCALEHARRNVAADPVAREKVQIVPFDVCEGAAALRRRYLRPPWPNWFDVVLIAGLGCLGPAVVRCIAQLAAAVGGPEVLVVVDEPVPEFRPDFAREFAAVGLRSTAEFNLGLLGWANPVTETLLSIWSRHHVPPDTTYQAPVQSAWYLQPPPCALAGQPPADPKTTDSPPVDAGAAAA</sequence>
<dbReference type="AlphaFoldDB" id="A0A7S4UJY7"/>
<name>A0A7S4UJY7_9DINO</name>
<evidence type="ECO:0000313" key="2">
    <source>
        <dbReference type="EMBL" id="CAE4573056.1"/>
    </source>
</evidence>
<dbReference type="EMBL" id="HBNR01019129">
    <property type="protein sequence ID" value="CAE4573056.1"/>
    <property type="molecule type" value="Transcribed_RNA"/>
</dbReference>
<accession>A0A7S4UJY7</accession>
<evidence type="ECO:0000256" key="1">
    <source>
        <dbReference type="SAM" id="MobiDB-lite"/>
    </source>
</evidence>
<feature type="region of interest" description="Disordered" evidence="1">
    <location>
        <begin position="455"/>
        <end position="480"/>
    </location>
</feature>
<dbReference type="InterPro" id="IPR029063">
    <property type="entry name" value="SAM-dependent_MTases_sf"/>
</dbReference>
<proteinExistence type="predicted"/>
<dbReference type="SUPFAM" id="SSF53335">
    <property type="entry name" value="S-adenosyl-L-methionine-dependent methyltransferases"/>
    <property type="match status" value="1"/>
</dbReference>
<reference evidence="2" key="1">
    <citation type="submission" date="2021-01" db="EMBL/GenBank/DDBJ databases">
        <authorList>
            <person name="Corre E."/>
            <person name="Pelletier E."/>
            <person name="Niang G."/>
            <person name="Scheremetjew M."/>
            <person name="Finn R."/>
            <person name="Kale V."/>
            <person name="Holt S."/>
            <person name="Cochrane G."/>
            <person name="Meng A."/>
            <person name="Brown T."/>
            <person name="Cohen L."/>
        </authorList>
    </citation>
    <scope>NUCLEOTIDE SEQUENCE</scope>
    <source>
        <strain evidence="2">CCMP3105</strain>
    </source>
</reference>
<dbReference type="Gene3D" id="3.40.50.150">
    <property type="entry name" value="Vaccinia Virus protein VP39"/>
    <property type="match status" value="1"/>
</dbReference>
<gene>
    <name evidence="2" type="ORF">AMON00008_LOCUS12675</name>
</gene>